<accession>A0AAQ4FKF4</accession>
<evidence type="ECO:0000313" key="1">
    <source>
        <dbReference type="EMBL" id="KAK8787754.1"/>
    </source>
</evidence>
<comment type="caution">
    <text evidence="1">The sequence shown here is derived from an EMBL/GenBank/DDBJ whole genome shotgun (WGS) entry which is preliminary data.</text>
</comment>
<dbReference type="AlphaFoldDB" id="A0AAQ4FKF4"/>
<reference evidence="1 2" key="1">
    <citation type="journal article" date="2023" name="Arcadia Sci">
        <title>De novo assembly of a long-read Amblyomma americanum tick genome.</title>
        <authorList>
            <person name="Chou S."/>
            <person name="Poskanzer K.E."/>
            <person name="Rollins M."/>
            <person name="Thuy-Boun P.S."/>
        </authorList>
    </citation>
    <scope>NUCLEOTIDE SEQUENCE [LARGE SCALE GENOMIC DNA]</scope>
    <source>
        <strain evidence="1">F_SG_1</strain>
        <tissue evidence="1">Salivary glands</tissue>
    </source>
</reference>
<dbReference type="Gene3D" id="3.20.20.80">
    <property type="entry name" value="Glycosidases"/>
    <property type="match status" value="1"/>
</dbReference>
<sequence>MMRYSQVCQDESRAAKDLSALCLYARYGNTWVAFENAKSTKARVKSIIQWLAGVKHIANKSTAYCMAVWNVDLDDHRSQCGQQPFPIIEAAISQLP</sequence>
<name>A0AAQ4FKF4_AMBAM</name>
<keyword evidence="2" id="KW-1185">Reference proteome</keyword>
<dbReference type="Proteomes" id="UP001321473">
    <property type="component" value="Unassembled WGS sequence"/>
</dbReference>
<proteinExistence type="predicted"/>
<organism evidence="1 2">
    <name type="scientific">Amblyomma americanum</name>
    <name type="common">Lone star tick</name>
    <dbReference type="NCBI Taxonomy" id="6943"/>
    <lineage>
        <taxon>Eukaryota</taxon>
        <taxon>Metazoa</taxon>
        <taxon>Ecdysozoa</taxon>
        <taxon>Arthropoda</taxon>
        <taxon>Chelicerata</taxon>
        <taxon>Arachnida</taxon>
        <taxon>Acari</taxon>
        <taxon>Parasitiformes</taxon>
        <taxon>Ixodida</taxon>
        <taxon>Ixodoidea</taxon>
        <taxon>Ixodidae</taxon>
        <taxon>Amblyomminae</taxon>
        <taxon>Amblyomma</taxon>
    </lineage>
</organism>
<gene>
    <name evidence="1" type="ORF">V5799_022470</name>
</gene>
<protein>
    <submittedName>
        <fullName evidence="1">Uncharacterized protein</fullName>
    </submittedName>
</protein>
<dbReference type="EMBL" id="JARKHS020001486">
    <property type="protein sequence ID" value="KAK8787754.1"/>
    <property type="molecule type" value="Genomic_DNA"/>
</dbReference>
<evidence type="ECO:0000313" key="2">
    <source>
        <dbReference type="Proteomes" id="UP001321473"/>
    </source>
</evidence>